<evidence type="ECO:0000313" key="1">
    <source>
        <dbReference type="EMBL" id="MBB5199028.1"/>
    </source>
</evidence>
<dbReference type="Proteomes" id="UP000571084">
    <property type="component" value="Unassembled WGS sequence"/>
</dbReference>
<gene>
    <name evidence="1" type="ORF">HNR39_000838</name>
</gene>
<comment type="caution">
    <text evidence="1">The sequence shown here is derived from an EMBL/GenBank/DDBJ whole genome shotgun (WGS) entry which is preliminary data.</text>
</comment>
<dbReference type="AlphaFoldDB" id="A0A840RPY0"/>
<reference evidence="1 2" key="1">
    <citation type="submission" date="2020-08" db="EMBL/GenBank/DDBJ databases">
        <title>Genomic Encyclopedia of Type Strains, Phase IV (KMG-IV): sequencing the most valuable type-strain genomes for metagenomic binning, comparative biology and taxonomic classification.</title>
        <authorList>
            <person name="Goeker M."/>
        </authorList>
    </citation>
    <scope>NUCLEOTIDE SEQUENCE [LARGE SCALE GENOMIC DNA]</scope>
    <source>
        <strain evidence="1 2">DSM 23240</strain>
    </source>
</reference>
<keyword evidence="2" id="KW-1185">Reference proteome</keyword>
<organism evidence="1 2">
    <name type="scientific">Glaciimonas immobilis</name>
    <dbReference type="NCBI Taxonomy" id="728004"/>
    <lineage>
        <taxon>Bacteria</taxon>
        <taxon>Pseudomonadati</taxon>
        <taxon>Pseudomonadota</taxon>
        <taxon>Betaproteobacteria</taxon>
        <taxon>Burkholderiales</taxon>
        <taxon>Oxalobacteraceae</taxon>
        <taxon>Glaciimonas</taxon>
    </lineage>
</organism>
<evidence type="ECO:0000313" key="2">
    <source>
        <dbReference type="Proteomes" id="UP000571084"/>
    </source>
</evidence>
<dbReference type="EMBL" id="JACHHQ010000001">
    <property type="protein sequence ID" value="MBB5199028.1"/>
    <property type="molecule type" value="Genomic_DNA"/>
</dbReference>
<dbReference type="RefSeq" id="WP_168053374.1">
    <property type="nucleotide sequence ID" value="NZ_JAAOZT010000002.1"/>
</dbReference>
<sequence length="77" mass="8162">MEILESKDMYNTPLLVTAMQTGVDANAIAVSLDILKEASVQNLISALNLTQILNSKNAGLSAFNIAIGRGDALQVNM</sequence>
<name>A0A840RPY0_9BURK</name>
<accession>A0A840RPY0</accession>
<proteinExistence type="predicted"/>
<protein>
    <submittedName>
        <fullName evidence="1">Uncharacterized protein</fullName>
    </submittedName>
</protein>